<organism evidence="2 3">
    <name type="scientific">Pleurodeles waltl</name>
    <name type="common">Iberian ribbed newt</name>
    <dbReference type="NCBI Taxonomy" id="8319"/>
    <lineage>
        <taxon>Eukaryota</taxon>
        <taxon>Metazoa</taxon>
        <taxon>Chordata</taxon>
        <taxon>Craniata</taxon>
        <taxon>Vertebrata</taxon>
        <taxon>Euteleostomi</taxon>
        <taxon>Amphibia</taxon>
        <taxon>Batrachia</taxon>
        <taxon>Caudata</taxon>
        <taxon>Salamandroidea</taxon>
        <taxon>Salamandridae</taxon>
        <taxon>Pleurodelinae</taxon>
        <taxon>Pleurodeles</taxon>
    </lineage>
</organism>
<gene>
    <name evidence="2" type="ORF">NDU88_002685</name>
</gene>
<evidence type="ECO:0000313" key="3">
    <source>
        <dbReference type="Proteomes" id="UP001066276"/>
    </source>
</evidence>
<protein>
    <recommendedName>
        <fullName evidence="1">Reverse transcriptase domain-containing protein</fullName>
    </recommendedName>
</protein>
<proteinExistence type="predicted"/>
<dbReference type="EMBL" id="JANPWB010000008">
    <property type="protein sequence ID" value="KAJ1162212.1"/>
    <property type="molecule type" value="Genomic_DNA"/>
</dbReference>
<comment type="caution">
    <text evidence="2">The sequence shown here is derived from an EMBL/GenBank/DDBJ whole genome shotgun (WGS) entry which is preliminary data.</text>
</comment>
<dbReference type="Proteomes" id="UP001066276">
    <property type="component" value="Chromosome 4_2"/>
</dbReference>
<sequence length="212" mass="24306">MMHTLTMYADDTWIYVTDPGRSVPRLLHLMARYGEVSGLHVNRPKTVLFLLVFTIRMAEKEDANIPDIGLLWEKEQFCYPGMQMTHDTLLQYELKMGKVFRDLEISVKFWNKLLLSVLGRVALSKIVILPRSLYSMQHSFGILAAALFKRVKALLVSLVWPGRQSMVRLWTLKLNMVDGDLDLLELQLYYLGGCSNTEPCGVTTLPTEKSYC</sequence>
<dbReference type="InterPro" id="IPR000477">
    <property type="entry name" value="RT_dom"/>
</dbReference>
<evidence type="ECO:0000259" key="1">
    <source>
        <dbReference type="PROSITE" id="PS50878"/>
    </source>
</evidence>
<dbReference type="AlphaFoldDB" id="A0AAV7SDF3"/>
<name>A0AAV7SDF3_PLEWA</name>
<accession>A0AAV7SDF3</accession>
<dbReference type="PROSITE" id="PS50878">
    <property type="entry name" value="RT_POL"/>
    <property type="match status" value="1"/>
</dbReference>
<evidence type="ECO:0000313" key="2">
    <source>
        <dbReference type="EMBL" id="KAJ1162212.1"/>
    </source>
</evidence>
<reference evidence="2" key="1">
    <citation type="journal article" date="2022" name="bioRxiv">
        <title>Sequencing and chromosome-scale assembly of the giantPleurodeles waltlgenome.</title>
        <authorList>
            <person name="Brown T."/>
            <person name="Elewa A."/>
            <person name="Iarovenko S."/>
            <person name="Subramanian E."/>
            <person name="Araus A.J."/>
            <person name="Petzold A."/>
            <person name="Susuki M."/>
            <person name="Suzuki K.-i.T."/>
            <person name="Hayashi T."/>
            <person name="Toyoda A."/>
            <person name="Oliveira C."/>
            <person name="Osipova E."/>
            <person name="Leigh N.D."/>
            <person name="Simon A."/>
            <person name="Yun M.H."/>
        </authorList>
    </citation>
    <scope>NUCLEOTIDE SEQUENCE</scope>
    <source>
        <strain evidence="2">20211129_DDA</strain>
        <tissue evidence="2">Liver</tissue>
    </source>
</reference>
<feature type="domain" description="Reverse transcriptase" evidence="1">
    <location>
        <begin position="1"/>
        <end position="84"/>
    </location>
</feature>
<keyword evidence="3" id="KW-1185">Reference proteome</keyword>